<accession>A0A6N2L760</accession>
<protein>
    <submittedName>
        <fullName evidence="1">Uncharacterized protein</fullName>
    </submittedName>
</protein>
<name>A0A6N2L760_SALVM</name>
<dbReference type="AlphaFoldDB" id="A0A6N2L760"/>
<evidence type="ECO:0000313" key="1">
    <source>
        <dbReference type="EMBL" id="VFU36512.1"/>
    </source>
</evidence>
<dbReference type="EMBL" id="CAADRP010001113">
    <property type="protein sequence ID" value="VFU36512.1"/>
    <property type="molecule type" value="Genomic_DNA"/>
</dbReference>
<reference evidence="1" key="1">
    <citation type="submission" date="2019-03" db="EMBL/GenBank/DDBJ databases">
        <authorList>
            <person name="Mank J."/>
            <person name="Almeida P."/>
        </authorList>
    </citation>
    <scope>NUCLEOTIDE SEQUENCE</scope>
    <source>
        <strain evidence="1">78183</strain>
    </source>
</reference>
<gene>
    <name evidence="1" type="ORF">SVIM_LOCUS184766</name>
</gene>
<proteinExistence type="predicted"/>
<organism evidence="1">
    <name type="scientific">Salix viminalis</name>
    <name type="common">Common osier</name>
    <name type="synonym">Basket willow</name>
    <dbReference type="NCBI Taxonomy" id="40686"/>
    <lineage>
        <taxon>Eukaryota</taxon>
        <taxon>Viridiplantae</taxon>
        <taxon>Streptophyta</taxon>
        <taxon>Embryophyta</taxon>
        <taxon>Tracheophyta</taxon>
        <taxon>Spermatophyta</taxon>
        <taxon>Magnoliopsida</taxon>
        <taxon>eudicotyledons</taxon>
        <taxon>Gunneridae</taxon>
        <taxon>Pentapetalae</taxon>
        <taxon>rosids</taxon>
        <taxon>fabids</taxon>
        <taxon>Malpighiales</taxon>
        <taxon>Salicaceae</taxon>
        <taxon>Saliceae</taxon>
        <taxon>Salix</taxon>
    </lineage>
</organism>
<sequence>MADRPLPLSFLAITHEASQSIEVEYDHMAIKPRGRKLIREARHGLGGAISSADPHHVAFFCICTCTLLVPFSCFPKPEARCIGTSLRCRCLVLILYRDDEDEAANPWTRKSILKDRSMNVRAGACPGYIDLDLPLQC</sequence>